<organism evidence="2 3">
    <name type="scientific">Kwoniella dendrophila CBS 6074</name>
    <dbReference type="NCBI Taxonomy" id="1295534"/>
    <lineage>
        <taxon>Eukaryota</taxon>
        <taxon>Fungi</taxon>
        <taxon>Dikarya</taxon>
        <taxon>Basidiomycota</taxon>
        <taxon>Agaricomycotina</taxon>
        <taxon>Tremellomycetes</taxon>
        <taxon>Tremellales</taxon>
        <taxon>Cryptococcaceae</taxon>
        <taxon>Kwoniella</taxon>
    </lineage>
</organism>
<protein>
    <submittedName>
        <fullName evidence="2">Uncharacterized protein</fullName>
    </submittedName>
</protein>
<reference evidence="2 3" key="1">
    <citation type="submission" date="2024-01" db="EMBL/GenBank/DDBJ databases">
        <title>Comparative genomics of Cryptococcus and Kwoniella reveals pathogenesis evolution and contrasting modes of karyotype evolution via chromosome fusion or intercentromeric recombination.</title>
        <authorList>
            <person name="Coelho M.A."/>
            <person name="David-Palma M."/>
            <person name="Shea T."/>
            <person name="Bowers K."/>
            <person name="McGinley-Smith S."/>
            <person name="Mohammad A.W."/>
            <person name="Gnirke A."/>
            <person name="Yurkov A.M."/>
            <person name="Nowrousian M."/>
            <person name="Sun S."/>
            <person name="Cuomo C.A."/>
            <person name="Heitman J."/>
        </authorList>
    </citation>
    <scope>NUCLEOTIDE SEQUENCE [LARGE SCALE GENOMIC DNA]</scope>
    <source>
        <strain evidence="2 3">CBS 6074</strain>
    </source>
</reference>
<dbReference type="GeneID" id="91095861"/>
<accession>A0AAX4JZI7</accession>
<keyword evidence="3" id="KW-1185">Reference proteome</keyword>
<evidence type="ECO:0000313" key="2">
    <source>
        <dbReference type="EMBL" id="WWC90258.1"/>
    </source>
</evidence>
<name>A0AAX4JZI7_9TREE</name>
<evidence type="ECO:0000313" key="3">
    <source>
        <dbReference type="Proteomes" id="UP001355207"/>
    </source>
</evidence>
<dbReference type="EMBL" id="CP144103">
    <property type="protein sequence ID" value="WWC90258.1"/>
    <property type="molecule type" value="Genomic_DNA"/>
</dbReference>
<proteinExistence type="predicted"/>
<evidence type="ECO:0000256" key="1">
    <source>
        <dbReference type="SAM" id="MobiDB-lite"/>
    </source>
</evidence>
<feature type="region of interest" description="Disordered" evidence="1">
    <location>
        <begin position="283"/>
        <end position="303"/>
    </location>
</feature>
<sequence length="303" mass="34492">MSSVQSSYRNPGHVIYSGLGEPVKDFEDNRVSLSNHQQQTLNRVYNPIIVNSHRRVEKLSSSRMEQASIASSMTNRREFLQSKLEAFSHHYDSRNENDTRYISLRDEFQEISFQETKAKNRLKNTNNDVKVEEYKLKRYKEDYYNLISGFPIVRRRDDTQMTEFDPDWESYCDSVHEITKRLGHQLRETVDDDSLSEDGEANHAGINSWISEHPASPSDYEQAITSKISSDCDDDLSQVAKIYSSIIGSSLDEDTYSDGCSNISPASATSVEPISLGSHTENLRTISDNSHSEASSSNNQTYT</sequence>
<gene>
    <name evidence="2" type="ORF">L201_005191</name>
</gene>
<dbReference type="Proteomes" id="UP001355207">
    <property type="component" value="Chromosome 6"/>
</dbReference>
<dbReference type="AlphaFoldDB" id="A0AAX4JZI7"/>
<dbReference type="RefSeq" id="XP_066077021.1">
    <property type="nucleotide sequence ID" value="XM_066220924.1"/>
</dbReference>
<feature type="compositionally biased region" description="Low complexity" evidence="1">
    <location>
        <begin position="287"/>
        <end position="303"/>
    </location>
</feature>